<reference evidence="2" key="1">
    <citation type="submission" date="2010-11" db="EMBL/GenBank/DDBJ databases">
        <title>Complete genome sequence of Candidatus Liberibacter solanacearum CLso-ZC1.</title>
        <authorList>
            <person name="Lin H."/>
            <person name="Doddapaneni H.V."/>
            <person name="Lou B."/>
            <person name="Civerolo E.L."/>
            <person name="Chen C."/>
            <person name="Duan Y."/>
            <person name="Zhou L."/>
            <person name="Glynn J."/>
        </authorList>
    </citation>
    <scope>NUCLEOTIDE SEQUENCE [LARGE SCALE GENOMIC DNA]</scope>
    <source>
        <strain evidence="2">CLso-ZC1</strain>
    </source>
</reference>
<name>E4UBG3_LIBSC</name>
<gene>
    <name evidence="1" type="ordered locus">CKC_03600</name>
</gene>
<sequence length="37" mass="4290">MLFLGLRRSDVVKIGMSNVKEWRPIGFNGKENSCPYF</sequence>
<dbReference type="EMBL" id="CP002371">
    <property type="protein sequence ID" value="ADR52469.1"/>
    <property type="molecule type" value="Genomic_DNA"/>
</dbReference>
<organism evidence="1 2">
    <name type="scientific">Liberibacter solanacearum (strain CLso-ZC1)</name>
    <dbReference type="NCBI Taxonomy" id="658172"/>
    <lineage>
        <taxon>Bacteria</taxon>
        <taxon>Pseudomonadati</taxon>
        <taxon>Pseudomonadota</taxon>
        <taxon>Alphaproteobacteria</taxon>
        <taxon>Hyphomicrobiales</taxon>
        <taxon>Rhizobiaceae</taxon>
        <taxon>Liberibacter</taxon>
    </lineage>
</organism>
<dbReference type="HOGENOM" id="CLU_3345371_0_0_5"/>
<reference evidence="1 2" key="3">
    <citation type="journal article" date="2011" name="PLoS ONE">
        <title>The Complete Genome Sequence of 'Candidatus Liberibacter solanacearum', the Bacterium Associated with Potato Zebra Chip Disease.</title>
        <authorList>
            <person name="Lin H."/>
            <person name="Lou B."/>
            <person name="Glynn J.M."/>
            <person name="Doddapaneni H."/>
            <person name="Civerolo E.L."/>
            <person name="Chen C."/>
            <person name="Duan Y."/>
            <person name="Zhou L."/>
            <person name="Vahling C.M."/>
        </authorList>
    </citation>
    <scope>NUCLEOTIDE SEQUENCE [LARGE SCALE GENOMIC DNA]</scope>
    <source>
        <strain evidence="1 2">CLso-ZC1</strain>
    </source>
</reference>
<dbReference type="KEGG" id="lso:CKC_03600"/>
<accession>E4UBG3</accession>
<proteinExistence type="predicted"/>
<evidence type="ECO:0000313" key="2">
    <source>
        <dbReference type="Proteomes" id="UP000007038"/>
    </source>
</evidence>
<evidence type="ECO:0000313" key="1">
    <source>
        <dbReference type="EMBL" id="ADR52469.1"/>
    </source>
</evidence>
<reference key="2">
    <citation type="submission" date="2010-11" db="EMBL/GenBank/DDBJ databases">
        <authorList>
            <person name="Lin H."/>
            <person name="Doddapaneni H.V."/>
            <person name="Lou B."/>
            <person name="Civerolo E.L."/>
            <person name="Chen C."/>
            <person name="Duan Y."/>
            <person name="Zhou L."/>
            <person name="Glynn J."/>
        </authorList>
    </citation>
    <scope>NUCLEOTIDE SEQUENCE</scope>
    <source>
        <strain>CLso-ZC1</strain>
    </source>
</reference>
<dbReference type="AlphaFoldDB" id="E4UBG3"/>
<protein>
    <submittedName>
        <fullName evidence="1">Uncharacterized protein</fullName>
    </submittedName>
</protein>
<dbReference type="Proteomes" id="UP000007038">
    <property type="component" value="Chromosome"/>
</dbReference>